<dbReference type="Pfam" id="PF00023">
    <property type="entry name" value="Ank"/>
    <property type="match status" value="2"/>
</dbReference>
<dbReference type="KEGG" id="vg:19738254"/>
<proteinExistence type="predicted"/>
<evidence type="ECO:0000256" key="3">
    <source>
        <dbReference type="PROSITE-ProRule" id="PRU00023"/>
    </source>
</evidence>
<feature type="repeat" description="ANK" evidence="3">
    <location>
        <begin position="179"/>
        <end position="211"/>
    </location>
</feature>
<feature type="repeat" description="ANK" evidence="3">
    <location>
        <begin position="278"/>
        <end position="310"/>
    </location>
</feature>
<feature type="repeat" description="ANK" evidence="3">
    <location>
        <begin position="146"/>
        <end position="178"/>
    </location>
</feature>
<dbReference type="InterPro" id="IPR050663">
    <property type="entry name" value="Ankyrin-SOCS_Box"/>
</dbReference>
<dbReference type="Gene3D" id="1.25.40.20">
    <property type="entry name" value="Ankyrin repeat-containing domain"/>
    <property type="match status" value="1"/>
</dbReference>
<name>A0A068EF92_9POXV</name>
<evidence type="ECO:0000256" key="2">
    <source>
        <dbReference type="ARBA" id="ARBA00023043"/>
    </source>
</evidence>
<evidence type="ECO:0000313" key="6">
    <source>
        <dbReference type="Proteomes" id="UP000140838"/>
    </source>
</evidence>
<feature type="repeat" description="ANK" evidence="3">
    <location>
        <begin position="47"/>
        <end position="79"/>
    </location>
</feature>
<dbReference type="PANTHER" id="PTHR24193">
    <property type="entry name" value="ANKYRIN REPEAT PROTEIN"/>
    <property type="match status" value="1"/>
</dbReference>
<evidence type="ECO:0000256" key="1">
    <source>
        <dbReference type="ARBA" id="ARBA00022737"/>
    </source>
</evidence>
<keyword evidence="6" id="KW-1185">Reference proteome</keyword>
<dbReference type="GeneID" id="19738254"/>
<dbReference type="GO" id="GO:0000976">
    <property type="term" value="F:transcription cis-regulatory region binding"/>
    <property type="evidence" value="ECO:0007669"/>
    <property type="project" value="TreeGrafter"/>
</dbReference>
<dbReference type="InterPro" id="IPR018272">
    <property type="entry name" value="PRANC_domain"/>
</dbReference>
<dbReference type="Proteomes" id="UP000140838">
    <property type="component" value="Genome"/>
</dbReference>
<feature type="repeat" description="ANK" evidence="3">
    <location>
        <begin position="212"/>
        <end position="244"/>
    </location>
</feature>
<evidence type="ECO:0000259" key="4">
    <source>
        <dbReference type="Pfam" id="PF09372"/>
    </source>
</evidence>
<keyword evidence="1" id="KW-0677">Repeat</keyword>
<feature type="domain" description="PRANC" evidence="4">
    <location>
        <begin position="423"/>
        <end position="510"/>
    </location>
</feature>
<feature type="repeat" description="ANK" evidence="3">
    <location>
        <begin position="311"/>
        <end position="343"/>
    </location>
</feature>
<organism evidence="5 6">
    <name type="scientific">Penguinpox virus</name>
    <dbReference type="NCBI Taxonomy" id="648998"/>
    <lineage>
        <taxon>Viruses</taxon>
        <taxon>Varidnaviria</taxon>
        <taxon>Bamfordvirae</taxon>
        <taxon>Nucleocytoviricota</taxon>
        <taxon>Pokkesviricetes</taxon>
        <taxon>Chitovirales</taxon>
        <taxon>Poxviridae</taxon>
        <taxon>Chordopoxvirinae</taxon>
        <taxon>Avipoxvirus</taxon>
        <taxon>Avipoxvirus penguinpox</taxon>
    </lineage>
</organism>
<reference evidence="5 6" key="1">
    <citation type="journal article" date="2014" name="BMC Genomics">
        <title>The complete genome sequences of poxviruses isolated from a penguin and a pigeon in South Africa and comparison to other sequenced avipoxviruses.</title>
        <authorList>
            <person name="Offerman K."/>
            <person name="Carulei O."/>
            <person name="van der Walt A.P."/>
            <person name="Douglass N."/>
            <person name="Williamson A.L."/>
        </authorList>
    </citation>
    <scope>NUCLEOTIDE SEQUENCE [LARGE SCALE GENOMIC DNA]</scope>
    <source>
        <strain evidence="5">PSan92</strain>
    </source>
</reference>
<protein>
    <submittedName>
        <fullName evidence="5">Ankyrin repeat protein</fullName>
    </submittedName>
</protein>
<gene>
    <name evidence="5" type="ORF">pepv_247</name>
</gene>
<dbReference type="InterPro" id="IPR002110">
    <property type="entry name" value="Ankyrin_rpt"/>
</dbReference>
<keyword evidence="2 3" id="KW-0040">ANK repeat</keyword>
<dbReference type="PROSITE" id="PS50088">
    <property type="entry name" value="ANK_REPEAT"/>
    <property type="match status" value="7"/>
</dbReference>
<dbReference type="SUPFAM" id="SSF48403">
    <property type="entry name" value="Ankyrin repeat"/>
    <property type="match status" value="1"/>
</dbReference>
<dbReference type="RefSeq" id="YP_009046222.1">
    <property type="nucleotide sequence ID" value="NC_024446.1"/>
</dbReference>
<dbReference type="Pfam" id="PF12796">
    <property type="entry name" value="Ank_2"/>
    <property type="match status" value="2"/>
</dbReference>
<dbReference type="GO" id="GO:0045944">
    <property type="term" value="P:positive regulation of transcription by RNA polymerase II"/>
    <property type="evidence" value="ECO:0007669"/>
    <property type="project" value="TreeGrafter"/>
</dbReference>
<accession>A0A068EF92</accession>
<feature type="repeat" description="ANK" evidence="3">
    <location>
        <begin position="245"/>
        <end position="277"/>
    </location>
</feature>
<dbReference type="PROSITE" id="PS50297">
    <property type="entry name" value="ANK_REP_REGION"/>
    <property type="match status" value="7"/>
</dbReference>
<dbReference type="InterPro" id="IPR036770">
    <property type="entry name" value="Ankyrin_rpt-contain_sf"/>
</dbReference>
<dbReference type="PANTHER" id="PTHR24193:SF121">
    <property type="entry name" value="ADA2A-CONTAINING COMPLEX COMPONENT 3, ISOFORM D"/>
    <property type="match status" value="1"/>
</dbReference>
<dbReference type="EMBL" id="KJ859677">
    <property type="protein sequence ID" value="AID46964.1"/>
    <property type="molecule type" value="Genomic_DNA"/>
</dbReference>
<evidence type="ECO:0000313" key="5">
    <source>
        <dbReference type="EMBL" id="AID46964.1"/>
    </source>
</evidence>
<dbReference type="Pfam" id="PF09372">
    <property type="entry name" value="PRANC"/>
    <property type="match status" value="1"/>
</dbReference>
<sequence>MIGILLFFLYTMENELKLYYAVSSQDENVVIQLLNKGYYPNAITRFKYMIPLHKAVEYRNVDITKHLLSSGADANVRDFLGLGVFHILSMFSSLPELKDVLHNTEGTFIVCKYIYAPLEEDYEIKTLEIARMLFISKANMNMTSKLGITPLHIASKYNNQIMVKFFLERGADINILDSNDNTPLIYAACSGNTTISKMLLDYGAKIESRNKEECSPLHYAVATNNDELTSLFLTRGAYTNVVDKYNRSVLHKAIGNKNITSVKLLLNHGINCNLRDNHGYTALHYAITLQNREITDMLLASGADTNIMNNEKHTPLYHALLYGYHPNVESLILYGADINIVDDTGKTPLSNTSLDIIDNKNVEVIISHFTILEYVMPDNIKNQIGYKTNAELINNGKRYSIVKQKCVDEINLLKTIKFHSGYSAEIFLNKNKSNIFHKFIKYPNIINIIESRFLIYSSIIKKSIDIGKYRRKLLDNAVDTISEIRLLNILPIDIKYIILEMLDNKDLITLNNNT</sequence>
<dbReference type="SMART" id="SM00248">
    <property type="entry name" value="ANK"/>
    <property type="match status" value="8"/>
</dbReference>